<organism evidence="1 2">
    <name type="scientific">Sphingopyxis lindanitolerans</name>
    <dbReference type="NCBI Taxonomy" id="2054227"/>
    <lineage>
        <taxon>Bacteria</taxon>
        <taxon>Pseudomonadati</taxon>
        <taxon>Pseudomonadota</taxon>
        <taxon>Alphaproteobacteria</taxon>
        <taxon>Sphingomonadales</taxon>
        <taxon>Sphingomonadaceae</taxon>
        <taxon>Sphingopyxis</taxon>
    </lineage>
</organism>
<dbReference type="RefSeq" id="WP_106000187.1">
    <property type="nucleotide sequence ID" value="NZ_CM009578.1"/>
</dbReference>
<dbReference type="OrthoDB" id="7451309at2"/>
<evidence type="ECO:0000313" key="2">
    <source>
        <dbReference type="Proteomes" id="UP000238954"/>
    </source>
</evidence>
<evidence type="ECO:0000313" key="1">
    <source>
        <dbReference type="EMBL" id="PQM26816.1"/>
    </source>
</evidence>
<proteinExistence type="predicted"/>
<dbReference type="EMBL" id="PHFW01000003">
    <property type="protein sequence ID" value="PQM26816.1"/>
    <property type="molecule type" value="Genomic_DNA"/>
</dbReference>
<dbReference type="AlphaFoldDB" id="A0A2S8B3B2"/>
<reference evidence="2" key="1">
    <citation type="submission" date="2017-11" db="EMBL/GenBank/DDBJ databases">
        <title>The complete genome sequence of Sphingopyxis pomeranensis sp. nov. strain WS5A3p.</title>
        <authorList>
            <person name="Kaminski M.A."/>
        </authorList>
    </citation>
    <scope>NUCLEOTIDE SEQUENCE [LARGE SCALE GENOMIC DNA]</scope>
    <source>
        <strain evidence="2">WS5A3p</strain>
    </source>
</reference>
<name>A0A2S8B3B2_9SPHN</name>
<gene>
    <name evidence="1" type="ORF">CVO77_17690</name>
</gene>
<dbReference type="Proteomes" id="UP000238954">
    <property type="component" value="Chromosome"/>
</dbReference>
<protein>
    <submittedName>
        <fullName evidence="1">Uncharacterized protein</fullName>
    </submittedName>
</protein>
<keyword evidence="2" id="KW-1185">Reference proteome</keyword>
<sequence length="65" mass="7896">MSDDAPVDPSLYEWQPCSLLFPRIAKLMTRDGIHTRLIIPGYYFVRRSRTYGWWIYRHHHDDDDD</sequence>
<accession>A0A2S8B3B2</accession>
<comment type="caution">
    <text evidence="1">The sequence shown here is derived from an EMBL/GenBank/DDBJ whole genome shotgun (WGS) entry which is preliminary data.</text>
</comment>